<feature type="domain" description="Transposase DDE" evidence="2">
    <location>
        <begin position="28"/>
        <end position="92"/>
    </location>
</feature>
<evidence type="ECO:0000313" key="4">
    <source>
        <dbReference type="Proteomes" id="UP000317378"/>
    </source>
</evidence>
<feature type="compositionally biased region" description="Basic and acidic residues" evidence="1">
    <location>
        <begin position="32"/>
        <end position="42"/>
    </location>
</feature>
<dbReference type="Proteomes" id="UP000317378">
    <property type="component" value="Unassembled WGS sequence"/>
</dbReference>
<gene>
    <name evidence="3" type="ORF">FGD71_028115</name>
</gene>
<proteinExistence type="predicted"/>
<dbReference type="OrthoDB" id="4334464at2"/>
<dbReference type="Pfam" id="PF13751">
    <property type="entry name" value="DDE_Tnp_1_6"/>
    <property type="match status" value="1"/>
</dbReference>
<sequence length="117" mass="13168">MTCSPLDVSRVAVSSTGVRDTRTEPPTATRPRAREGRTRGREQRRYAIRAGIEASLSQNVRAHGLRRSRYRDVARTHVQHVFTAMPCNAARVADWIDTAPRTPRRATHFRTLCSAAK</sequence>
<keyword evidence="4" id="KW-1185">Reference proteome</keyword>
<protein>
    <recommendedName>
        <fullName evidence="2">Transposase DDE domain-containing protein</fullName>
    </recommendedName>
</protein>
<dbReference type="AlphaFoldDB" id="A0A505D3G7"/>
<comment type="caution">
    <text evidence="3">The sequence shown here is derived from an EMBL/GenBank/DDBJ whole genome shotgun (WGS) entry which is preliminary data.</text>
</comment>
<feature type="region of interest" description="Disordered" evidence="1">
    <location>
        <begin position="1"/>
        <end position="42"/>
    </location>
</feature>
<organism evidence="3 4">
    <name type="scientific">Streptomyces sporangiiformans</name>
    <dbReference type="NCBI Taxonomy" id="2315329"/>
    <lineage>
        <taxon>Bacteria</taxon>
        <taxon>Bacillati</taxon>
        <taxon>Actinomycetota</taxon>
        <taxon>Actinomycetes</taxon>
        <taxon>Kitasatosporales</taxon>
        <taxon>Streptomycetaceae</taxon>
        <taxon>Streptomyces</taxon>
    </lineage>
</organism>
<dbReference type="EMBL" id="VCHX02000166">
    <property type="protein sequence ID" value="TPQ19003.1"/>
    <property type="molecule type" value="Genomic_DNA"/>
</dbReference>
<evidence type="ECO:0000259" key="2">
    <source>
        <dbReference type="Pfam" id="PF13751"/>
    </source>
</evidence>
<accession>A0A505D3G7</accession>
<name>A0A505D3G7_9ACTN</name>
<reference evidence="3 4" key="1">
    <citation type="submission" date="2019-06" db="EMBL/GenBank/DDBJ databases">
        <title>Streptomyces sporangiiformans sp. nov., a novel actinomycete isolated from soil in Mount Song.</title>
        <authorList>
            <person name="Han L."/>
        </authorList>
    </citation>
    <scope>NUCLEOTIDE SEQUENCE [LARGE SCALE GENOMIC DNA]</scope>
    <source>
        <strain evidence="3 4">NEAU-SSA 1</strain>
    </source>
</reference>
<evidence type="ECO:0000256" key="1">
    <source>
        <dbReference type="SAM" id="MobiDB-lite"/>
    </source>
</evidence>
<evidence type="ECO:0000313" key="3">
    <source>
        <dbReference type="EMBL" id="TPQ19003.1"/>
    </source>
</evidence>
<dbReference type="InterPro" id="IPR025668">
    <property type="entry name" value="Tnp_DDE_dom"/>
</dbReference>